<gene>
    <name evidence="1" type="ORF">PVK06_019165</name>
</gene>
<evidence type="ECO:0000313" key="1">
    <source>
        <dbReference type="EMBL" id="KAK5824393.1"/>
    </source>
</evidence>
<accession>A0ABR0PJ04</accession>
<organism evidence="1 2">
    <name type="scientific">Gossypium arboreum</name>
    <name type="common">Tree cotton</name>
    <name type="synonym">Gossypium nanking</name>
    <dbReference type="NCBI Taxonomy" id="29729"/>
    <lineage>
        <taxon>Eukaryota</taxon>
        <taxon>Viridiplantae</taxon>
        <taxon>Streptophyta</taxon>
        <taxon>Embryophyta</taxon>
        <taxon>Tracheophyta</taxon>
        <taxon>Spermatophyta</taxon>
        <taxon>Magnoliopsida</taxon>
        <taxon>eudicotyledons</taxon>
        <taxon>Gunneridae</taxon>
        <taxon>Pentapetalae</taxon>
        <taxon>rosids</taxon>
        <taxon>malvids</taxon>
        <taxon>Malvales</taxon>
        <taxon>Malvaceae</taxon>
        <taxon>Malvoideae</taxon>
        <taxon>Gossypium</taxon>
    </lineage>
</organism>
<keyword evidence="2" id="KW-1185">Reference proteome</keyword>
<proteinExistence type="predicted"/>
<name>A0ABR0PJ04_GOSAR</name>
<dbReference type="EMBL" id="JARKNE010000006">
    <property type="protein sequence ID" value="KAK5824393.1"/>
    <property type="molecule type" value="Genomic_DNA"/>
</dbReference>
<dbReference type="Proteomes" id="UP001358586">
    <property type="component" value="Chromosome 6"/>
</dbReference>
<sequence length="119" mass="13484">MDRSTTGEPDDGRYAVTSSKFLDTRIYCLINTIQKLEGIIIGKNYRASYYNRHNFFLHFHTANIFNLCSYPNAGIVVDARELSDGAKAIVVVKQAINNYNHYRANRNLTSTTPKHPLSA</sequence>
<comment type="caution">
    <text evidence="1">The sequence shown here is derived from an EMBL/GenBank/DDBJ whole genome shotgun (WGS) entry which is preliminary data.</text>
</comment>
<reference evidence="1 2" key="1">
    <citation type="submission" date="2023-03" db="EMBL/GenBank/DDBJ databases">
        <title>WGS of Gossypium arboreum.</title>
        <authorList>
            <person name="Yu D."/>
        </authorList>
    </citation>
    <scope>NUCLEOTIDE SEQUENCE [LARGE SCALE GENOMIC DNA]</scope>
    <source>
        <tissue evidence="1">Leaf</tissue>
    </source>
</reference>
<protein>
    <submittedName>
        <fullName evidence="1">Uncharacterized protein</fullName>
    </submittedName>
</protein>
<evidence type="ECO:0000313" key="2">
    <source>
        <dbReference type="Proteomes" id="UP001358586"/>
    </source>
</evidence>